<keyword evidence="3" id="KW-1185">Reference proteome</keyword>
<dbReference type="EMBL" id="FOPY01000014">
    <property type="protein sequence ID" value="SFI00362.1"/>
    <property type="molecule type" value="Genomic_DNA"/>
</dbReference>
<protein>
    <submittedName>
        <fullName evidence="2">Uncharacterized protein</fullName>
    </submittedName>
</protein>
<dbReference type="AlphaFoldDB" id="A0A1I3EN36"/>
<accession>A0A1I3EN36</accession>
<dbReference type="STRING" id="442341.SAMN04487959_11465"/>
<name>A0A1I3EN36_9GAMM</name>
<gene>
    <name evidence="2" type="ORF">SAMN04487959_11465</name>
</gene>
<proteinExistence type="predicted"/>
<dbReference type="Proteomes" id="UP000199040">
    <property type="component" value="Unassembled WGS sequence"/>
</dbReference>
<evidence type="ECO:0000313" key="3">
    <source>
        <dbReference type="Proteomes" id="UP000199040"/>
    </source>
</evidence>
<reference evidence="2 3" key="1">
    <citation type="submission" date="2016-10" db="EMBL/GenBank/DDBJ databases">
        <authorList>
            <person name="de Groot N.N."/>
        </authorList>
    </citation>
    <scope>NUCLEOTIDE SEQUENCE [LARGE SCALE GENOMIC DNA]</scope>
    <source>
        <strain evidence="2 3">CGMCC 1.6848</strain>
    </source>
</reference>
<evidence type="ECO:0000256" key="1">
    <source>
        <dbReference type="SAM" id="MobiDB-lite"/>
    </source>
</evidence>
<feature type="region of interest" description="Disordered" evidence="1">
    <location>
        <begin position="188"/>
        <end position="210"/>
    </location>
</feature>
<feature type="compositionally biased region" description="Basic and acidic residues" evidence="1">
    <location>
        <begin position="201"/>
        <end position="210"/>
    </location>
</feature>
<evidence type="ECO:0000313" key="2">
    <source>
        <dbReference type="EMBL" id="SFI00362.1"/>
    </source>
</evidence>
<sequence length="210" mass="23550">MPRLQSGQIASGIAEKQARIHKSLIWKQRHLQEMLTEGRIPDGFEAYASVACICAWEFKSKEKGLEIVCCSVNAAKNCDLNLYKDLKGLSKQLRALHKTQEQKALREHSQDTLINKKRSDTKTGLKARNSDLNHQVSVLTDALLQLRAAYLDAVSTLEAEAQMNAHRQEAMRRHHAKYRLALVAAKQPLPGSQVAEDENDEKNSPLDAGR</sequence>
<organism evidence="2 3">
    <name type="scientific">Modicisalibacter xianhensis</name>
    <dbReference type="NCBI Taxonomy" id="442341"/>
    <lineage>
        <taxon>Bacteria</taxon>
        <taxon>Pseudomonadati</taxon>
        <taxon>Pseudomonadota</taxon>
        <taxon>Gammaproteobacteria</taxon>
        <taxon>Oceanospirillales</taxon>
        <taxon>Halomonadaceae</taxon>
        <taxon>Modicisalibacter</taxon>
    </lineage>
</organism>
<dbReference type="RefSeq" id="WP_177223441.1">
    <property type="nucleotide sequence ID" value="NZ_FOPY01000014.1"/>
</dbReference>